<dbReference type="Proteomes" id="UP001611383">
    <property type="component" value="Chromosome"/>
</dbReference>
<accession>A0ABY9X0R5</accession>
<evidence type="ECO:0000313" key="5">
    <source>
        <dbReference type="EMBL" id="WNG48968.1"/>
    </source>
</evidence>
<feature type="chain" id="PRO_5047549698" evidence="3">
    <location>
        <begin position="18"/>
        <end position="533"/>
    </location>
</feature>
<keyword evidence="3" id="KW-0732">Signal</keyword>
<evidence type="ECO:0000259" key="4">
    <source>
        <dbReference type="Pfam" id="PF00144"/>
    </source>
</evidence>
<comment type="subcellular location">
    <subcellularLocation>
        <location evidence="1">Membrane</location>
    </subcellularLocation>
</comment>
<protein>
    <submittedName>
        <fullName evidence="5">Beta-lactamase family protein</fullName>
    </submittedName>
</protein>
<evidence type="ECO:0000256" key="3">
    <source>
        <dbReference type="SAM" id="SignalP"/>
    </source>
</evidence>
<reference evidence="5 6" key="1">
    <citation type="submission" date="2019-08" db="EMBL/GenBank/DDBJ databases">
        <title>Archangium and Cystobacter genomes.</title>
        <authorList>
            <person name="Chen I.-C.K."/>
            <person name="Wielgoss S."/>
        </authorList>
    </citation>
    <scope>NUCLEOTIDE SEQUENCE [LARGE SCALE GENOMIC DNA]</scope>
    <source>
        <strain evidence="5 6">Cbm 6</strain>
    </source>
</reference>
<keyword evidence="2" id="KW-0472">Membrane</keyword>
<dbReference type="SUPFAM" id="SSF56601">
    <property type="entry name" value="beta-lactamase/transpeptidase-like"/>
    <property type="match status" value="1"/>
</dbReference>
<proteinExistence type="predicted"/>
<dbReference type="PANTHER" id="PTHR46825">
    <property type="entry name" value="D-ALANYL-D-ALANINE-CARBOXYPEPTIDASE/ENDOPEPTIDASE AMPH"/>
    <property type="match status" value="1"/>
</dbReference>
<dbReference type="InterPro" id="IPR050491">
    <property type="entry name" value="AmpC-like"/>
</dbReference>
<dbReference type="PANTHER" id="PTHR46825:SF11">
    <property type="entry name" value="PENICILLIN-BINDING PROTEIN 4"/>
    <property type="match status" value="1"/>
</dbReference>
<sequence>MKGLLPPLLLLGLTVWAAPPGVPVCERPYAPVQVVKVEVPFPEEVQRALEELVRAELAREPHVGLAVGVRWGDQRWVGAYGLRDKARGLPATPRTTWRLASITKTFTAVAVLQLVEQGRLNLDADIRTLVPSWPEKRWPVTVRQLLGHLGGVTNYGRFGPSHDTGPLDTAGSVALVSGYELEAEPGTRFIYSTWAYNLLGAAIEAVTGQSYGEYLHEHVFAPAGMEHAALDDRQTRDEHHAAGYRLREGQLVPSKLVDVSGRFAGGGTRASIEDLLSYGGALLDYRLVSRASTGLMQTSMSTRDGRLTDYGMGFATWPLRGHYVVAHAGAQPETSTLLLLLPGEDVAIALASNVEGQAASLRRIAYGIIELLLEGEGSRVNTRRQDAVDAVVNEGLGRIFGYGLAYHLWATRGPGSLPGTGGLPEAFEQVAQLLDRTTIARAPKATRERILTAHGPSEDWLFVRVGAHMARTMEEALGPEQLRNYPARGPLAFFNDYLAVCEARECPEPFRFNEVLRAELRRLTAGNIESTHR</sequence>
<keyword evidence="6" id="KW-1185">Reference proteome</keyword>
<organism evidence="5 6">
    <name type="scientific">Archangium minus</name>
    <dbReference type="NCBI Taxonomy" id="83450"/>
    <lineage>
        <taxon>Bacteria</taxon>
        <taxon>Pseudomonadati</taxon>
        <taxon>Myxococcota</taxon>
        <taxon>Myxococcia</taxon>
        <taxon>Myxococcales</taxon>
        <taxon>Cystobacterineae</taxon>
        <taxon>Archangiaceae</taxon>
        <taxon>Archangium</taxon>
    </lineage>
</organism>
<dbReference type="Gene3D" id="3.40.710.10">
    <property type="entry name" value="DD-peptidase/beta-lactamase superfamily"/>
    <property type="match status" value="1"/>
</dbReference>
<gene>
    <name evidence="5" type="ORF">F0U60_36250</name>
</gene>
<name>A0ABY9X0R5_9BACT</name>
<dbReference type="RefSeq" id="WP_395806631.1">
    <property type="nucleotide sequence ID" value="NZ_CP043494.1"/>
</dbReference>
<dbReference type="Pfam" id="PF00144">
    <property type="entry name" value="Beta-lactamase"/>
    <property type="match status" value="1"/>
</dbReference>
<feature type="domain" description="Beta-lactamase-related" evidence="4">
    <location>
        <begin position="50"/>
        <end position="368"/>
    </location>
</feature>
<evidence type="ECO:0000256" key="1">
    <source>
        <dbReference type="ARBA" id="ARBA00004370"/>
    </source>
</evidence>
<dbReference type="InterPro" id="IPR001466">
    <property type="entry name" value="Beta-lactam-related"/>
</dbReference>
<dbReference type="EMBL" id="CP043494">
    <property type="protein sequence ID" value="WNG48968.1"/>
    <property type="molecule type" value="Genomic_DNA"/>
</dbReference>
<dbReference type="InterPro" id="IPR012338">
    <property type="entry name" value="Beta-lactam/transpept-like"/>
</dbReference>
<evidence type="ECO:0000313" key="6">
    <source>
        <dbReference type="Proteomes" id="UP001611383"/>
    </source>
</evidence>
<feature type="signal peptide" evidence="3">
    <location>
        <begin position="1"/>
        <end position="17"/>
    </location>
</feature>
<evidence type="ECO:0000256" key="2">
    <source>
        <dbReference type="ARBA" id="ARBA00023136"/>
    </source>
</evidence>